<dbReference type="InterPro" id="IPR042100">
    <property type="entry name" value="Bug_dom1"/>
</dbReference>
<dbReference type="PANTHER" id="PTHR42928">
    <property type="entry name" value="TRICARBOXYLATE-BINDING PROTEIN"/>
    <property type="match status" value="1"/>
</dbReference>
<dbReference type="EMBL" id="JAVDRF010000002">
    <property type="protein sequence ID" value="MDR6535278.1"/>
    <property type="molecule type" value="Genomic_DNA"/>
</dbReference>
<reference evidence="3 4" key="1">
    <citation type="submission" date="2023-07" db="EMBL/GenBank/DDBJ databases">
        <title>Sorghum-associated microbial communities from plants grown in Nebraska, USA.</title>
        <authorList>
            <person name="Schachtman D."/>
        </authorList>
    </citation>
    <scope>NUCLEOTIDE SEQUENCE [LARGE SCALE GENOMIC DNA]</scope>
    <source>
        <strain evidence="3 4">DS1781</strain>
    </source>
</reference>
<name>A0ABU1NA08_9BURK</name>
<keyword evidence="3" id="KW-0675">Receptor</keyword>
<evidence type="ECO:0000256" key="2">
    <source>
        <dbReference type="SAM" id="SignalP"/>
    </source>
</evidence>
<dbReference type="Gene3D" id="3.40.190.150">
    <property type="entry name" value="Bordetella uptake gene, domain 1"/>
    <property type="match status" value="1"/>
</dbReference>
<dbReference type="Pfam" id="PF03401">
    <property type="entry name" value="TctC"/>
    <property type="match status" value="1"/>
</dbReference>
<comment type="similarity">
    <text evidence="1">Belongs to the UPF0065 (bug) family.</text>
</comment>
<sequence>MSHPSHQLLFAMSILAAAALLAAPASAQTAAYPTKPVRIVVGFSAGGPTDVVARAFADFASRSLGQPFVVDNKPGANTILAAEAVASAPADGYTLLVGATNHAMIPALYSARVKFDAVRSFAPICTVAVSPTVLVVGPAMQTPTLAAFLQQVKAKPGQRTYATPGTGSSGHFASEQFTRLTGTTMNHIPYKGAAQAVTDLVGGQVDSSFATLGSVLPQVQSGKLTALAVASPQRSALLPKVPTFEEAGVKGYSADAWYGLLAPAGTPPAIVAALEKAAQAFAQAPATVDKLRGLGMDARSVCGTSFGTQLQREVQSYSRIARELDLKTE</sequence>
<dbReference type="PANTHER" id="PTHR42928:SF5">
    <property type="entry name" value="BLR1237 PROTEIN"/>
    <property type="match status" value="1"/>
</dbReference>
<dbReference type="Proteomes" id="UP001184230">
    <property type="component" value="Unassembled WGS sequence"/>
</dbReference>
<evidence type="ECO:0000256" key="1">
    <source>
        <dbReference type="ARBA" id="ARBA00006987"/>
    </source>
</evidence>
<evidence type="ECO:0000313" key="4">
    <source>
        <dbReference type="Proteomes" id="UP001184230"/>
    </source>
</evidence>
<dbReference type="Gene3D" id="3.40.190.10">
    <property type="entry name" value="Periplasmic binding protein-like II"/>
    <property type="match status" value="1"/>
</dbReference>
<dbReference type="RefSeq" id="WP_405053829.1">
    <property type="nucleotide sequence ID" value="NZ_JAVDRF010000002.1"/>
</dbReference>
<dbReference type="InterPro" id="IPR005064">
    <property type="entry name" value="BUG"/>
</dbReference>
<feature type="signal peptide" evidence="2">
    <location>
        <begin position="1"/>
        <end position="27"/>
    </location>
</feature>
<keyword evidence="2" id="KW-0732">Signal</keyword>
<gene>
    <name evidence="3" type="ORF">J2739_001038</name>
</gene>
<proteinExistence type="inferred from homology"/>
<organism evidence="3 4">
    <name type="scientific">Variovorax soli</name>
    <dbReference type="NCBI Taxonomy" id="376815"/>
    <lineage>
        <taxon>Bacteria</taxon>
        <taxon>Pseudomonadati</taxon>
        <taxon>Pseudomonadota</taxon>
        <taxon>Betaproteobacteria</taxon>
        <taxon>Burkholderiales</taxon>
        <taxon>Comamonadaceae</taxon>
        <taxon>Variovorax</taxon>
    </lineage>
</organism>
<comment type="caution">
    <text evidence="3">The sequence shown here is derived from an EMBL/GenBank/DDBJ whole genome shotgun (WGS) entry which is preliminary data.</text>
</comment>
<dbReference type="PIRSF" id="PIRSF017082">
    <property type="entry name" value="YflP"/>
    <property type="match status" value="1"/>
</dbReference>
<dbReference type="SUPFAM" id="SSF53850">
    <property type="entry name" value="Periplasmic binding protein-like II"/>
    <property type="match status" value="1"/>
</dbReference>
<evidence type="ECO:0000313" key="3">
    <source>
        <dbReference type="EMBL" id="MDR6535278.1"/>
    </source>
</evidence>
<protein>
    <submittedName>
        <fullName evidence="3">Tripartite-type tricarboxylate transporter receptor subunit TctC</fullName>
    </submittedName>
</protein>
<feature type="chain" id="PRO_5046353172" evidence="2">
    <location>
        <begin position="28"/>
        <end position="329"/>
    </location>
</feature>
<keyword evidence="4" id="KW-1185">Reference proteome</keyword>
<accession>A0ABU1NA08</accession>